<sequence>MEPVAVVTATAPLLGGLLSAAGACLRGRSRRLSRRDLGALPPGSRVIDLGGRGLVVEIGDPARPSSPAGDE</sequence>
<reference evidence="1" key="1">
    <citation type="submission" date="2023-03" db="EMBL/GenBank/DDBJ databases">
        <title>Actinoallomurus iriomotensis NBRC 103681.</title>
        <authorList>
            <person name="Ichikawa N."/>
            <person name="Sato H."/>
            <person name="Tonouchi N."/>
        </authorList>
    </citation>
    <scope>NUCLEOTIDE SEQUENCE</scope>
    <source>
        <strain evidence="1">NBRC 103681</strain>
    </source>
</reference>
<gene>
    <name evidence="1" type="ORF">Airi01_084750</name>
</gene>
<dbReference type="RefSeq" id="WP_285632814.1">
    <property type="nucleotide sequence ID" value="NZ_BSTJ01000013.1"/>
</dbReference>
<dbReference type="Proteomes" id="UP001165135">
    <property type="component" value="Unassembled WGS sequence"/>
</dbReference>
<name>A0A9W6RR26_9ACTN</name>
<dbReference type="AlphaFoldDB" id="A0A9W6RR26"/>
<dbReference type="EMBL" id="BSTJ01000013">
    <property type="protein sequence ID" value="GLY80208.1"/>
    <property type="molecule type" value="Genomic_DNA"/>
</dbReference>
<comment type="caution">
    <text evidence="1">The sequence shown here is derived from an EMBL/GenBank/DDBJ whole genome shotgun (WGS) entry which is preliminary data.</text>
</comment>
<organism evidence="1 2">
    <name type="scientific">Actinoallomurus iriomotensis</name>
    <dbReference type="NCBI Taxonomy" id="478107"/>
    <lineage>
        <taxon>Bacteria</taxon>
        <taxon>Bacillati</taxon>
        <taxon>Actinomycetota</taxon>
        <taxon>Actinomycetes</taxon>
        <taxon>Streptosporangiales</taxon>
        <taxon>Thermomonosporaceae</taxon>
        <taxon>Actinoallomurus</taxon>
    </lineage>
</organism>
<evidence type="ECO:0000313" key="2">
    <source>
        <dbReference type="Proteomes" id="UP001165135"/>
    </source>
</evidence>
<protein>
    <submittedName>
        <fullName evidence="1">Uncharacterized protein</fullName>
    </submittedName>
</protein>
<evidence type="ECO:0000313" key="1">
    <source>
        <dbReference type="EMBL" id="GLY80208.1"/>
    </source>
</evidence>
<accession>A0A9W6RR26</accession>
<proteinExistence type="predicted"/>